<evidence type="ECO:0000313" key="7">
    <source>
        <dbReference type="WBParaSite" id="PSAMB.scaffold6502size9357.g28644.t1"/>
    </source>
</evidence>
<feature type="region of interest" description="Disordered" evidence="5">
    <location>
        <begin position="1"/>
        <end position="32"/>
    </location>
</feature>
<dbReference type="GO" id="GO:0000387">
    <property type="term" value="P:spliceosomal snRNP assembly"/>
    <property type="evidence" value="ECO:0007669"/>
    <property type="project" value="TreeGrafter"/>
</dbReference>
<keyword evidence="6" id="KW-1185">Reference proteome</keyword>
<name>A0A914X8S3_9BILA</name>
<dbReference type="GO" id="GO:0034715">
    <property type="term" value="C:pICln-Sm protein complex"/>
    <property type="evidence" value="ECO:0007669"/>
    <property type="project" value="TreeGrafter"/>
</dbReference>
<protein>
    <submittedName>
        <fullName evidence="7 8">Methylosome subunit pICln</fullName>
    </submittedName>
</protein>
<evidence type="ECO:0000313" key="8">
    <source>
        <dbReference type="WBParaSite" id="PSAMB.scaffold6502size9357.g28644.t2"/>
    </source>
</evidence>
<feature type="region of interest" description="Disordered" evidence="5">
    <location>
        <begin position="110"/>
        <end position="143"/>
    </location>
</feature>
<dbReference type="Proteomes" id="UP000887566">
    <property type="component" value="Unplaced"/>
</dbReference>
<evidence type="ECO:0000256" key="5">
    <source>
        <dbReference type="SAM" id="MobiDB-lite"/>
    </source>
</evidence>
<dbReference type="AlphaFoldDB" id="A0A914X8S3"/>
<dbReference type="WBParaSite" id="PSAMB.scaffold6502size9357.g28644.t1">
    <property type="protein sequence ID" value="PSAMB.scaffold6502size9357.g28644.t1"/>
    <property type="gene ID" value="PSAMB.scaffold6502size9357.g28644"/>
</dbReference>
<dbReference type="GO" id="GO:0045292">
    <property type="term" value="P:mRNA cis splicing, via spliceosome"/>
    <property type="evidence" value="ECO:0007669"/>
    <property type="project" value="TreeGrafter"/>
</dbReference>
<proteinExistence type="predicted"/>
<dbReference type="InterPro" id="IPR039924">
    <property type="entry name" value="ICln/Lot5/Saf5"/>
</dbReference>
<dbReference type="InterPro" id="IPR011993">
    <property type="entry name" value="PH-like_dom_sf"/>
</dbReference>
<organism evidence="6 8">
    <name type="scientific">Plectus sambesii</name>
    <dbReference type="NCBI Taxonomy" id="2011161"/>
    <lineage>
        <taxon>Eukaryota</taxon>
        <taxon>Metazoa</taxon>
        <taxon>Ecdysozoa</taxon>
        <taxon>Nematoda</taxon>
        <taxon>Chromadorea</taxon>
        <taxon>Plectida</taxon>
        <taxon>Plectina</taxon>
        <taxon>Plectoidea</taxon>
        <taxon>Plectidae</taxon>
        <taxon>Plectus</taxon>
    </lineage>
</organism>
<feature type="compositionally biased region" description="Acidic residues" evidence="5">
    <location>
        <begin position="130"/>
        <end position="143"/>
    </location>
</feature>
<dbReference type="PANTHER" id="PTHR21399:SF0">
    <property type="entry name" value="METHYLOSOME SUBUNIT PICLN"/>
    <property type="match status" value="1"/>
</dbReference>
<evidence type="ECO:0000256" key="4">
    <source>
        <dbReference type="ARBA" id="ARBA00023242"/>
    </source>
</evidence>
<comment type="subcellular location">
    <subcellularLocation>
        <location evidence="2">Cytoplasm</location>
    </subcellularLocation>
    <subcellularLocation>
        <location evidence="1">Nucleus</location>
    </subcellularLocation>
</comment>
<dbReference type="Gene3D" id="2.30.29.30">
    <property type="entry name" value="Pleckstrin-homology domain (PH domain)/Phosphotyrosine-binding domain (PTB)"/>
    <property type="match status" value="1"/>
</dbReference>
<evidence type="ECO:0000256" key="2">
    <source>
        <dbReference type="ARBA" id="ARBA00004496"/>
    </source>
</evidence>
<dbReference type="GO" id="GO:0005681">
    <property type="term" value="C:spliceosomal complex"/>
    <property type="evidence" value="ECO:0007669"/>
    <property type="project" value="TreeGrafter"/>
</dbReference>
<keyword evidence="3" id="KW-0963">Cytoplasm</keyword>
<dbReference type="GO" id="GO:0005829">
    <property type="term" value="C:cytosol"/>
    <property type="evidence" value="ECO:0007669"/>
    <property type="project" value="TreeGrafter"/>
</dbReference>
<reference evidence="7 8" key="1">
    <citation type="submission" date="2022-11" db="UniProtKB">
        <authorList>
            <consortium name="WormBaseParasite"/>
        </authorList>
    </citation>
    <scope>IDENTIFICATION</scope>
</reference>
<sequence>MKLLYQRGNDLNADQNGGEDGTESDDDDEDTGMVEIRYVPVDKSVLDQIFEVMSDCQALHPDEEDDFSDEEEEGVDGDAAMMGDMMAMGDGQFFTSADDVVELNEEGQANLRRILQGSNGQGEGHHDGNGDENGDENDSMDQN</sequence>
<keyword evidence="4" id="KW-0539">Nucleus</keyword>
<dbReference type="Pfam" id="PF03517">
    <property type="entry name" value="Voldacs"/>
    <property type="match status" value="1"/>
</dbReference>
<dbReference type="WBParaSite" id="PSAMB.scaffold6502size9357.g28644.t2">
    <property type="protein sequence ID" value="PSAMB.scaffold6502size9357.g28644.t2"/>
    <property type="gene ID" value="PSAMB.scaffold6502size9357.g28644"/>
</dbReference>
<evidence type="ECO:0000256" key="3">
    <source>
        <dbReference type="ARBA" id="ARBA00022490"/>
    </source>
</evidence>
<feature type="compositionally biased region" description="Acidic residues" evidence="5">
    <location>
        <begin position="20"/>
        <end position="32"/>
    </location>
</feature>
<evidence type="ECO:0000256" key="1">
    <source>
        <dbReference type="ARBA" id="ARBA00004123"/>
    </source>
</evidence>
<dbReference type="PANTHER" id="PTHR21399">
    <property type="entry name" value="CHLORIDE CONDUCTANCE REGULATORY PROTEIN ICLN"/>
    <property type="match status" value="1"/>
</dbReference>
<accession>A0A914X8S3</accession>
<evidence type="ECO:0000313" key="6">
    <source>
        <dbReference type="Proteomes" id="UP000887566"/>
    </source>
</evidence>